<sequence>MLIEYIIKNKFRNRHVDATLEFAIGLLVAAAMAIGLINDRAELVFAVLITMILLEIRSINLKED</sequence>
<evidence type="ECO:0000313" key="2">
    <source>
        <dbReference type="EMBL" id="UEX89702.1"/>
    </source>
</evidence>
<proteinExistence type="predicted"/>
<feature type="transmembrane region" description="Helical" evidence="1">
    <location>
        <begin position="20"/>
        <end position="37"/>
    </location>
</feature>
<reference evidence="2 3" key="1">
    <citation type="journal article" date="2022" name="Pathogens">
        <title>Staphylococcus ratti sp. nov. Isolated from a Lab Rat.</title>
        <authorList>
            <person name="Kovarovic V."/>
            <person name="Sedlacek I."/>
            <person name="Petras P."/>
            <person name="Kralova S."/>
            <person name="Maslanova I."/>
            <person name="Svec P."/>
            <person name="Neumann-Schaal M."/>
            <person name="Botka T."/>
            <person name="Gelbicova T."/>
            <person name="Stankova E."/>
            <person name="Doskar J."/>
            <person name="Pantucek R."/>
        </authorList>
    </citation>
    <scope>NUCLEOTIDE SEQUENCE [LARGE SCALE GENOMIC DNA]</scope>
    <source>
        <strain evidence="2 3">CCM 9025</strain>
    </source>
</reference>
<evidence type="ECO:0000313" key="3">
    <source>
        <dbReference type="Proteomes" id="UP001197626"/>
    </source>
</evidence>
<keyword evidence="1" id="KW-1133">Transmembrane helix</keyword>
<dbReference type="Proteomes" id="UP001197626">
    <property type="component" value="Chromosome"/>
</dbReference>
<protein>
    <submittedName>
        <fullName evidence="2">Uncharacterized protein</fullName>
    </submittedName>
</protein>
<dbReference type="RefSeq" id="WP_229292207.1">
    <property type="nucleotide sequence ID" value="NZ_CP086654.1"/>
</dbReference>
<name>A0ABY3PBL1_9STAP</name>
<keyword evidence="1" id="KW-0472">Membrane</keyword>
<keyword evidence="1" id="KW-0812">Transmembrane</keyword>
<organism evidence="2 3">
    <name type="scientific">Staphylococcus ratti</name>
    <dbReference type="NCBI Taxonomy" id="2892440"/>
    <lineage>
        <taxon>Bacteria</taxon>
        <taxon>Bacillati</taxon>
        <taxon>Bacillota</taxon>
        <taxon>Bacilli</taxon>
        <taxon>Bacillales</taxon>
        <taxon>Staphylococcaceae</taxon>
        <taxon>Staphylococcus</taxon>
    </lineage>
</organism>
<evidence type="ECO:0000256" key="1">
    <source>
        <dbReference type="SAM" id="Phobius"/>
    </source>
</evidence>
<accession>A0ABY3PBL1</accession>
<feature type="transmembrane region" description="Helical" evidence="1">
    <location>
        <begin position="43"/>
        <end position="60"/>
    </location>
</feature>
<dbReference type="EMBL" id="CP086654">
    <property type="protein sequence ID" value="UEX89702.1"/>
    <property type="molecule type" value="Genomic_DNA"/>
</dbReference>
<gene>
    <name evidence="2" type="ORF">LN051_09045</name>
</gene>
<keyword evidence="3" id="KW-1185">Reference proteome</keyword>